<dbReference type="EMBL" id="CP003364">
    <property type="protein sequence ID" value="AGA29598.1"/>
    <property type="molecule type" value="Genomic_DNA"/>
</dbReference>
<dbReference type="KEGG" id="saci:Sinac_5451"/>
<dbReference type="HOGENOM" id="CLU_1155775_0_0_0"/>
<evidence type="ECO:0000313" key="3">
    <source>
        <dbReference type="Proteomes" id="UP000010798"/>
    </source>
</evidence>
<dbReference type="Proteomes" id="UP000010798">
    <property type="component" value="Chromosome"/>
</dbReference>
<protein>
    <submittedName>
        <fullName evidence="2">PEP-CTERM motif protein</fullName>
    </submittedName>
</protein>
<feature type="signal peptide" evidence="1">
    <location>
        <begin position="1"/>
        <end position="22"/>
    </location>
</feature>
<accession>L0DL72</accession>
<reference evidence="2 3" key="1">
    <citation type="submission" date="2012-02" db="EMBL/GenBank/DDBJ databases">
        <title>Complete sequence of chromosome of Singulisphaera acidiphila DSM 18658.</title>
        <authorList>
            <consortium name="US DOE Joint Genome Institute (JGI-PGF)"/>
            <person name="Lucas S."/>
            <person name="Copeland A."/>
            <person name="Lapidus A."/>
            <person name="Glavina del Rio T."/>
            <person name="Dalin E."/>
            <person name="Tice H."/>
            <person name="Bruce D."/>
            <person name="Goodwin L."/>
            <person name="Pitluck S."/>
            <person name="Peters L."/>
            <person name="Ovchinnikova G."/>
            <person name="Chertkov O."/>
            <person name="Kyrpides N."/>
            <person name="Mavromatis K."/>
            <person name="Ivanova N."/>
            <person name="Brettin T."/>
            <person name="Detter J.C."/>
            <person name="Han C."/>
            <person name="Larimer F."/>
            <person name="Land M."/>
            <person name="Hauser L."/>
            <person name="Markowitz V."/>
            <person name="Cheng J.-F."/>
            <person name="Hugenholtz P."/>
            <person name="Woyke T."/>
            <person name="Wu D."/>
            <person name="Tindall B."/>
            <person name="Pomrenke H."/>
            <person name="Brambilla E."/>
            <person name="Klenk H.-P."/>
            <person name="Eisen J.A."/>
        </authorList>
    </citation>
    <scope>NUCLEOTIDE SEQUENCE [LARGE SCALE GENOMIC DNA]</scope>
    <source>
        <strain evidence="3">ATCC BAA-1392 / DSM 18658 / VKM B-2454 / MOB10</strain>
    </source>
</reference>
<keyword evidence="1" id="KW-0732">Signal</keyword>
<keyword evidence="3" id="KW-1185">Reference proteome</keyword>
<dbReference type="RefSeq" id="WP_015248699.1">
    <property type="nucleotide sequence ID" value="NC_019892.1"/>
</dbReference>
<evidence type="ECO:0000313" key="2">
    <source>
        <dbReference type="EMBL" id="AGA29598.1"/>
    </source>
</evidence>
<sequence>MKKLTLALAAVIGLFVAGRADASLVLGFNSDPNNSARINIEATSTPGGNQARIFFTGGFYIAASDGGVGDAFLKTGYFSGPGFTYTSVQTAALGEKADLTGAGNTLVLSDGAGGTLTATIVGLQIETQGILGHINLTGKVNLSGVTYTGYSGAGNQDFLQLVTEASPPGGGIAGITFSFGAGTTLSKLLDPTQLNGAGQRSRPYTGSLSTVPEPGSMALAFSGVAMLGLGYYRQQRRKSV</sequence>
<evidence type="ECO:0000256" key="1">
    <source>
        <dbReference type="SAM" id="SignalP"/>
    </source>
</evidence>
<gene>
    <name evidence="2" type="ordered locus">Sinac_5451</name>
</gene>
<organism evidence="2 3">
    <name type="scientific">Singulisphaera acidiphila (strain ATCC BAA-1392 / DSM 18658 / VKM B-2454 / MOB10)</name>
    <dbReference type="NCBI Taxonomy" id="886293"/>
    <lineage>
        <taxon>Bacteria</taxon>
        <taxon>Pseudomonadati</taxon>
        <taxon>Planctomycetota</taxon>
        <taxon>Planctomycetia</taxon>
        <taxon>Isosphaerales</taxon>
        <taxon>Isosphaeraceae</taxon>
        <taxon>Singulisphaera</taxon>
    </lineage>
</organism>
<proteinExistence type="predicted"/>
<feature type="chain" id="PRO_5003940381" evidence="1">
    <location>
        <begin position="23"/>
        <end position="240"/>
    </location>
</feature>
<dbReference type="OrthoDB" id="10004318at2"/>
<name>L0DL72_SINAD</name>
<dbReference type="AlphaFoldDB" id="L0DL72"/>